<feature type="region of interest" description="Disordered" evidence="1">
    <location>
        <begin position="46"/>
        <end position="78"/>
    </location>
</feature>
<sequence length="125" mass="14267">MSKMRLRDSNVTASSPSSSSEEDENVTNEEVRFKCRLCDAIVTIKDKEKHRLMHKKKKDNTRKRRSSSRRNDSVFSPTASVVTIFEPVAIKRKEAQGQVNNQPAAKKRSYKRYDTAETEGKNFGG</sequence>
<comment type="caution">
    <text evidence="2">The sequence shown here is derived from an EMBL/GenBank/DDBJ whole genome shotgun (WGS) entry which is preliminary data.</text>
</comment>
<dbReference type="Proteomes" id="UP000094527">
    <property type="component" value="Unassembled WGS sequence"/>
</dbReference>
<accession>A0A1D2MP23</accession>
<gene>
    <name evidence="2" type="ORF">Ocin01_11890</name>
</gene>
<feature type="region of interest" description="Disordered" evidence="1">
    <location>
        <begin position="1"/>
        <end position="29"/>
    </location>
</feature>
<name>A0A1D2MP23_ORCCI</name>
<keyword evidence="3" id="KW-1185">Reference proteome</keyword>
<proteinExistence type="predicted"/>
<dbReference type="OrthoDB" id="3934656at2759"/>
<feature type="region of interest" description="Disordered" evidence="1">
    <location>
        <begin position="95"/>
        <end position="125"/>
    </location>
</feature>
<feature type="compositionally biased region" description="Basic and acidic residues" evidence="1">
    <location>
        <begin position="111"/>
        <end position="125"/>
    </location>
</feature>
<reference evidence="2 3" key="1">
    <citation type="journal article" date="2016" name="Genome Biol. Evol.">
        <title>Gene Family Evolution Reflects Adaptation to Soil Environmental Stressors in the Genome of the Collembolan Orchesella cincta.</title>
        <authorList>
            <person name="Faddeeva-Vakhrusheva A."/>
            <person name="Derks M.F."/>
            <person name="Anvar S.Y."/>
            <person name="Agamennone V."/>
            <person name="Suring W."/>
            <person name="Smit S."/>
            <person name="van Straalen N.M."/>
            <person name="Roelofs D."/>
        </authorList>
    </citation>
    <scope>NUCLEOTIDE SEQUENCE [LARGE SCALE GENOMIC DNA]</scope>
    <source>
        <tissue evidence="2">Mixed pool</tissue>
    </source>
</reference>
<dbReference type="EMBL" id="LJIJ01000750">
    <property type="protein sequence ID" value="ODM94787.1"/>
    <property type="molecule type" value="Genomic_DNA"/>
</dbReference>
<evidence type="ECO:0000256" key="1">
    <source>
        <dbReference type="SAM" id="MobiDB-lite"/>
    </source>
</evidence>
<organism evidence="2 3">
    <name type="scientific">Orchesella cincta</name>
    <name type="common">Springtail</name>
    <name type="synonym">Podura cincta</name>
    <dbReference type="NCBI Taxonomy" id="48709"/>
    <lineage>
        <taxon>Eukaryota</taxon>
        <taxon>Metazoa</taxon>
        <taxon>Ecdysozoa</taxon>
        <taxon>Arthropoda</taxon>
        <taxon>Hexapoda</taxon>
        <taxon>Collembola</taxon>
        <taxon>Entomobryomorpha</taxon>
        <taxon>Entomobryoidea</taxon>
        <taxon>Orchesellidae</taxon>
        <taxon>Orchesellinae</taxon>
        <taxon>Orchesella</taxon>
    </lineage>
</organism>
<evidence type="ECO:0000313" key="2">
    <source>
        <dbReference type="EMBL" id="ODM94787.1"/>
    </source>
</evidence>
<protein>
    <submittedName>
        <fullName evidence="2">Uncharacterized protein</fullName>
    </submittedName>
</protein>
<evidence type="ECO:0000313" key="3">
    <source>
        <dbReference type="Proteomes" id="UP000094527"/>
    </source>
</evidence>
<dbReference type="AlphaFoldDB" id="A0A1D2MP23"/>
<feature type="compositionally biased region" description="Basic residues" evidence="1">
    <location>
        <begin position="50"/>
        <end position="68"/>
    </location>
</feature>